<comment type="caution">
    <text evidence="2">The sequence shown here is derived from an EMBL/GenBank/DDBJ whole genome shotgun (WGS) entry which is preliminary data.</text>
</comment>
<name>A0ABQ1IS01_9PROT</name>
<reference evidence="3" key="1">
    <citation type="journal article" date="2019" name="Int. J. Syst. Evol. Microbiol.">
        <title>The Global Catalogue of Microorganisms (GCM) 10K type strain sequencing project: providing services to taxonomists for standard genome sequencing and annotation.</title>
        <authorList>
            <consortium name="The Broad Institute Genomics Platform"/>
            <consortium name="The Broad Institute Genome Sequencing Center for Infectious Disease"/>
            <person name="Wu L."/>
            <person name="Ma J."/>
        </authorList>
    </citation>
    <scope>NUCLEOTIDE SEQUENCE [LARGE SCALE GENOMIC DNA]</scope>
    <source>
        <strain evidence="3">CGMCC 1.10188</strain>
    </source>
</reference>
<dbReference type="InterPro" id="IPR037119">
    <property type="entry name" value="Haem_oxidase_HugZ-like_sf"/>
</dbReference>
<dbReference type="InterPro" id="IPR012349">
    <property type="entry name" value="Split_barrel_FMN-bd"/>
</dbReference>
<dbReference type="PANTHER" id="PTHR13343:SF17">
    <property type="entry name" value="CELLULAR REPRESSOR OF E1A-STIMULATED GENES, ISOFORM A"/>
    <property type="match status" value="1"/>
</dbReference>
<evidence type="ECO:0000259" key="1">
    <source>
        <dbReference type="Pfam" id="PF13883"/>
    </source>
</evidence>
<evidence type="ECO:0000313" key="2">
    <source>
        <dbReference type="EMBL" id="GGB50957.1"/>
    </source>
</evidence>
<feature type="domain" description="CREG-like beta-barrel" evidence="1">
    <location>
        <begin position="28"/>
        <end position="149"/>
    </location>
</feature>
<dbReference type="Gene3D" id="3.20.180.10">
    <property type="entry name" value="PNP-oxidase-like"/>
    <property type="match status" value="1"/>
</dbReference>
<dbReference type="PANTHER" id="PTHR13343">
    <property type="entry name" value="CREG1 PROTEIN"/>
    <property type="match status" value="1"/>
</dbReference>
<protein>
    <submittedName>
        <fullName evidence="2">Pyridoxamine 5'-phosphate oxidase</fullName>
    </submittedName>
</protein>
<dbReference type="SUPFAM" id="SSF50475">
    <property type="entry name" value="FMN-binding split barrel"/>
    <property type="match status" value="1"/>
</dbReference>
<evidence type="ECO:0000313" key="3">
    <source>
        <dbReference type="Proteomes" id="UP000603352"/>
    </source>
</evidence>
<keyword evidence="3" id="KW-1185">Reference proteome</keyword>
<dbReference type="Gene3D" id="2.30.110.10">
    <property type="entry name" value="Electron Transport, Fmn-binding Protein, Chain A"/>
    <property type="match status" value="1"/>
</dbReference>
<gene>
    <name evidence="2" type="ORF">GCM10011505_35050</name>
</gene>
<dbReference type="InterPro" id="IPR055343">
    <property type="entry name" value="CREG_beta-barrel"/>
</dbReference>
<dbReference type="RefSeq" id="WP_229708216.1">
    <property type="nucleotide sequence ID" value="NZ_BMDZ01000046.1"/>
</dbReference>
<proteinExistence type="predicted"/>
<dbReference type="Proteomes" id="UP000603352">
    <property type="component" value="Unassembled WGS sequence"/>
</dbReference>
<accession>A0ABQ1IS01</accession>
<organism evidence="2 3">
    <name type="scientific">Tistrella bauzanensis</name>
    <dbReference type="NCBI Taxonomy" id="657419"/>
    <lineage>
        <taxon>Bacteria</taxon>
        <taxon>Pseudomonadati</taxon>
        <taxon>Pseudomonadota</taxon>
        <taxon>Alphaproteobacteria</taxon>
        <taxon>Geminicoccales</taxon>
        <taxon>Geminicoccaceae</taxon>
        <taxon>Tistrella</taxon>
    </lineage>
</organism>
<dbReference type="Pfam" id="PF13883">
    <property type="entry name" value="CREG_beta-barrel"/>
    <property type="match status" value="1"/>
</dbReference>
<sequence>MDMPVITPRGAELRMDAALPFDAGDAGRRLLRTARVATLSTLDPGSGYPYGAVTNLATDHDGSPVFIMAGLALHARNLHNDPRASLTLAEPGLADALAGVRMTVVGHVEKIDDASRVAALQRRYLARHPKTRLYMSLPDIGFYRMSMLDLRVSGGPRRNAGEPQVAHYTTDLAGAEALIAAEAGLIDQLNGPEGADLPRRLALRHGGPAGTRWTATGLDPEGLDLSSPGTDLRITFARRVTTPEAFRATIEALADTAPG</sequence>
<dbReference type="EMBL" id="BMDZ01000046">
    <property type="protein sequence ID" value="GGB50957.1"/>
    <property type="molecule type" value="Genomic_DNA"/>
</dbReference>